<comment type="similarity">
    <text evidence="1">Belongs to the AHA1 family.</text>
</comment>
<dbReference type="Proteomes" id="UP000199155">
    <property type="component" value="Unassembled WGS sequence"/>
</dbReference>
<dbReference type="SUPFAM" id="SSF55961">
    <property type="entry name" value="Bet v1-like"/>
    <property type="match status" value="1"/>
</dbReference>
<sequence length="179" mass="19663">MNEPLAYGTLETVDGRPMLRFERVLGHPVERVWQAVSVPAELGKWFPSAVDWKPATGETLDVGGQPLQVTEATPPRRLAWSYAGQPFSFELTPQGQGCRLVFTHVIDDLPAAQTATGWETYLSRLEPTLAGEEVSEEAAHARWTEIHELYAARFGVDPEPGRQWAAANLPATPQDGNSA</sequence>
<dbReference type="RefSeq" id="WP_093617658.1">
    <property type="nucleotide sequence ID" value="NZ_FNFF01000026.1"/>
</dbReference>
<keyword evidence="4" id="KW-1185">Reference proteome</keyword>
<accession>A0A1G9IY74</accession>
<dbReference type="AlphaFoldDB" id="A0A1G9IY74"/>
<dbReference type="InterPro" id="IPR013538">
    <property type="entry name" value="ASHA1/2-like_C"/>
</dbReference>
<dbReference type="EMBL" id="FNFF01000026">
    <property type="protein sequence ID" value="SDL30219.1"/>
    <property type="molecule type" value="Genomic_DNA"/>
</dbReference>
<dbReference type="InterPro" id="IPR023393">
    <property type="entry name" value="START-like_dom_sf"/>
</dbReference>
<reference evidence="3 4" key="1">
    <citation type="submission" date="2016-10" db="EMBL/GenBank/DDBJ databases">
        <authorList>
            <person name="de Groot N.N."/>
        </authorList>
    </citation>
    <scope>NUCLEOTIDE SEQUENCE [LARGE SCALE GENOMIC DNA]</scope>
    <source>
        <strain evidence="3 4">CGMCC 4.5727</strain>
    </source>
</reference>
<evidence type="ECO:0000256" key="1">
    <source>
        <dbReference type="ARBA" id="ARBA00006817"/>
    </source>
</evidence>
<gene>
    <name evidence="3" type="ORF">SAMN05421806_12615</name>
</gene>
<protein>
    <submittedName>
        <fullName evidence="3">Uncharacterized conserved protein YndB, AHSA1/START domain</fullName>
    </submittedName>
</protein>
<dbReference type="Pfam" id="PF08327">
    <property type="entry name" value="AHSA1"/>
    <property type="match status" value="1"/>
</dbReference>
<proteinExistence type="inferred from homology"/>
<organism evidence="3 4">
    <name type="scientific">Streptomyces indicus</name>
    <dbReference type="NCBI Taxonomy" id="417292"/>
    <lineage>
        <taxon>Bacteria</taxon>
        <taxon>Bacillati</taxon>
        <taxon>Actinomycetota</taxon>
        <taxon>Actinomycetes</taxon>
        <taxon>Kitasatosporales</taxon>
        <taxon>Streptomycetaceae</taxon>
        <taxon>Streptomyces</taxon>
    </lineage>
</organism>
<dbReference type="OrthoDB" id="9803476at2"/>
<evidence type="ECO:0000313" key="3">
    <source>
        <dbReference type="EMBL" id="SDL30219.1"/>
    </source>
</evidence>
<dbReference type="Gene3D" id="3.30.530.20">
    <property type="match status" value="1"/>
</dbReference>
<dbReference type="STRING" id="417292.SAMN05421806_12615"/>
<evidence type="ECO:0000259" key="2">
    <source>
        <dbReference type="Pfam" id="PF08327"/>
    </source>
</evidence>
<feature type="domain" description="Activator of Hsp90 ATPase homologue 1/2-like C-terminal" evidence="2">
    <location>
        <begin position="27"/>
        <end position="129"/>
    </location>
</feature>
<evidence type="ECO:0000313" key="4">
    <source>
        <dbReference type="Proteomes" id="UP000199155"/>
    </source>
</evidence>
<name>A0A1G9IY74_9ACTN</name>